<proteinExistence type="predicted"/>
<organism evidence="1 2">
    <name type="scientific">Batillaria attramentaria</name>
    <dbReference type="NCBI Taxonomy" id="370345"/>
    <lineage>
        <taxon>Eukaryota</taxon>
        <taxon>Metazoa</taxon>
        <taxon>Spiralia</taxon>
        <taxon>Lophotrochozoa</taxon>
        <taxon>Mollusca</taxon>
        <taxon>Gastropoda</taxon>
        <taxon>Caenogastropoda</taxon>
        <taxon>Sorbeoconcha</taxon>
        <taxon>Cerithioidea</taxon>
        <taxon>Batillariidae</taxon>
        <taxon>Batillaria</taxon>
    </lineage>
</organism>
<dbReference type="EMBL" id="JACVVK020000405">
    <property type="protein sequence ID" value="KAK7475468.1"/>
    <property type="molecule type" value="Genomic_DNA"/>
</dbReference>
<accession>A0ABD0JL83</accession>
<sequence length="112" mass="12540">MSFSRTGARRSSKRLHNLPSYLQQQSEHVCHFGVDVLNHNVLSLSTATKSYIYTAEERCTAYTSCAVNSKLSSKAETDRQRKGVHSCPVKTRAAHGVRPLSQYAAFLRARPE</sequence>
<protein>
    <submittedName>
        <fullName evidence="1">Uncharacterized protein</fullName>
    </submittedName>
</protein>
<keyword evidence="2" id="KW-1185">Reference proteome</keyword>
<gene>
    <name evidence="1" type="ORF">BaRGS_00033287</name>
</gene>
<dbReference type="AlphaFoldDB" id="A0ABD0JL83"/>
<evidence type="ECO:0000313" key="2">
    <source>
        <dbReference type="Proteomes" id="UP001519460"/>
    </source>
</evidence>
<dbReference type="Proteomes" id="UP001519460">
    <property type="component" value="Unassembled WGS sequence"/>
</dbReference>
<name>A0ABD0JL83_9CAEN</name>
<evidence type="ECO:0000313" key="1">
    <source>
        <dbReference type="EMBL" id="KAK7475468.1"/>
    </source>
</evidence>
<reference evidence="1 2" key="1">
    <citation type="journal article" date="2023" name="Sci. Data">
        <title>Genome assembly of the Korean intertidal mud-creeper Batillaria attramentaria.</title>
        <authorList>
            <person name="Patra A.K."/>
            <person name="Ho P.T."/>
            <person name="Jun S."/>
            <person name="Lee S.J."/>
            <person name="Kim Y."/>
            <person name="Won Y.J."/>
        </authorList>
    </citation>
    <scope>NUCLEOTIDE SEQUENCE [LARGE SCALE GENOMIC DNA]</scope>
    <source>
        <strain evidence="1">Wonlab-2016</strain>
    </source>
</reference>
<comment type="caution">
    <text evidence="1">The sequence shown here is derived from an EMBL/GenBank/DDBJ whole genome shotgun (WGS) entry which is preliminary data.</text>
</comment>